<dbReference type="InterPro" id="IPR039038">
    <property type="entry name" value="ASPH"/>
</dbReference>
<name>A0ABD6E4U1_9BILA</name>
<dbReference type="AlphaFoldDB" id="A0ABD6E4U1"/>
<dbReference type="Gene3D" id="2.60.120.330">
    <property type="entry name" value="B-lactam Antibiotic, Isopenicillin N Synthase, Chain"/>
    <property type="match status" value="1"/>
</dbReference>
<proteinExistence type="inferred from homology"/>
<feature type="transmembrane region" description="Helical" evidence="5">
    <location>
        <begin position="69"/>
        <end position="86"/>
    </location>
</feature>
<feature type="region of interest" description="Disordered" evidence="4">
    <location>
        <begin position="112"/>
        <end position="134"/>
    </location>
</feature>
<organism evidence="7 8">
    <name type="scientific">Gnathostoma spinigerum</name>
    <dbReference type="NCBI Taxonomy" id="75299"/>
    <lineage>
        <taxon>Eukaryota</taxon>
        <taxon>Metazoa</taxon>
        <taxon>Ecdysozoa</taxon>
        <taxon>Nematoda</taxon>
        <taxon>Chromadorea</taxon>
        <taxon>Rhabditida</taxon>
        <taxon>Spirurina</taxon>
        <taxon>Gnathostomatomorpha</taxon>
        <taxon>Gnathostomatoidea</taxon>
        <taxon>Gnathostomatidae</taxon>
        <taxon>Gnathostoma</taxon>
    </lineage>
</organism>
<evidence type="ECO:0000313" key="8">
    <source>
        <dbReference type="Proteomes" id="UP001608902"/>
    </source>
</evidence>
<dbReference type="Pfam" id="PF05118">
    <property type="entry name" value="Asp_Arg_Hydrox"/>
    <property type="match status" value="1"/>
</dbReference>
<accession>A0ABD6E4U1</accession>
<evidence type="ECO:0000313" key="7">
    <source>
        <dbReference type="EMBL" id="MFH4974056.1"/>
    </source>
</evidence>
<dbReference type="PROSITE" id="PS50005">
    <property type="entry name" value="TPR"/>
    <property type="match status" value="1"/>
</dbReference>
<feature type="domain" description="Aspartyl/asparaginy/proline hydroxylase" evidence="6">
    <location>
        <begin position="719"/>
        <end position="875"/>
    </location>
</feature>
<keyword evidence="2" id="KW-0802">TPR repeat</keyword>
<dbReference type="Gene3D" id="1.25.40.10">
    <property type="entry name" value="Tetratricopeptide repeat domain"/>
    <property type="match status" value="2"/>
</dbReference>
<evidence type="ECO:0000256" key="3">
    <source>
        <dbReference type="SAM" id="Coils"/>
    </source>
</evidence>
<feature type="region of interest" description="Disordered" evidence="4">
    <location>
        <begin position="217"/>
        <end position="405"/>
    </location>
</feature>
<dbReference type="Pfam" id="PF13432">
    <property type="entry name" value="TPR_16"/>
    <property type="match status" value="1"/>
</dbReference>
<evidence type="ECO:0000256" key="2">
    <source>
        <dbReference type="PROSITE-ProRule" id="PRU00339"/>
    </source>
</evidence>
<gene>
    <name evidence="7" type="ORF">AB6A40_000765</name>
</gene>
<feature type="compositionally biased region" description="Acidic residues" evidence="4">
    <location>
        <begin position="265"/>
        <end position="278"/>
    </location>
</feature>
<evidence type="ECO:0000256" key="1">
    <source>
        <dbReference type="ARBA" id="ARBA00007730"/>
    </source>
</evidence>
<keyword evidence="8" id="KW-1185">Reference proteome</keyword>
<feature type="compositionally biased region" description="Acidic residues" evidence="4">
    <location>
        <begin position="288"/>
        <end position="305"/>
    </location>
</feature>
<feature type="compositionally biased region" description="Basic and acidic residues" evidence="4">
    <location>
        <begin position="394"/>
        <end position="403"/>
    </location>
</feature>
<feature type="coiled-coil region" evidence="3">
    <location>
        <begin position="172"/>
        <end position="210"/>
    </location>
</feature>
<dbReference type="InterPro" id="IPR019734">
    <property type="entry name" value="TPR_rpt"/>
</dbReference>
<comment type="similarity">
    <text evidence="1">Belongs to the aspartyl/asparaginyl beta-hydroxylase family.</text>
</comment>
<feature type="repeat" description="TPR" evidence="2">
    <location>
        <begin position="581"/>
        <end position="614"/>
    </location>
</feature>
<dbReference type="SUPFAM" id="SSF48452">
    <property type="entry name" value="TPR-like"/>
    <property type="match status" value="1"/>
</dbReference>
<dbReference type="InterPro" id="IPR027443">
    <property type="entry name" value="IPNS-like_sf"/>
</dbReference>
<feature type="compositionally biased region" description="Basic and acidic residues" evidence="4">
    <location>
        <begin position="243"/>
        <end position="264"/>
    </location>
</feature>
<dbReference type="PANTHER" id="PTHR12366:SF29">
    <property type="entry name" value="ASPARTYL BETA-HYDROXYLASE, ISOFORM L"/>
    <property type="match status" value="1"/>
</dbReference>
<keyword evidence="5" id="KW-0472">Membrane</keyword>
<evidence type="ECO:0000256" key="5">
    <source>
        <dbReference type="SAM" id="Phobius"/>
    </source>
</evidence>
<evidence type="ECO:0000259" key="6">
    <source>
        <dbReference type="Pfam" id="PF05118"/>
    </source>
</evidence>
<dbReference type="InterPro" id="IPR007803">
    <property type="entry name" value="Asp/Arg/Pro-Hydrxlase"/>
</dbReference>
<keyword evidence="3" id="KW-0175">Coiled coil</keyword>
<dbReference type="SUPFAM" id="SSF51197">
    <property type="entry name" value="Clavaminate synthase-like"/>
    <property type="match status" value="1"/>
</dbReference>
<comment type="caution">
    <text evidence="7">The sequence shown here is derived from an EMBL/GenBank/DDBJ whole genome shotgun (WGS) entry which is preliminary data.</text>
</comment>
<feature type="compositionally biased region" description="Basic and acidic residues" evidence="4">
    <location>
        <begin position="306"/>
        <end position="318"/>
    </location>
</feature>
<sequence length="888" mass="101385">MVSLSSSKVSLLQQNGESIMNGGVGPQLRPQFRRQGSGFGGAGHANPMAVMVLPNKVDYSVTKGGVRSWVVLLVFVLLCSSLYTIFSTKQSSHNIVDSDASSDIIDLDAVSNEDVSEKERVDDANEDNVSKRSSGISTVKTEIDGGHSMVTGNNEANGDHDVQLSLNPADDVDEEEENLENGMTKEEKLLAELEAKADRKKTKVTAKQKVINYREIAPKVPSKRTRGRRKVEWNDNEGEDENEKNNAVDNQKVKRDDPNDKEKEEEGESNDTDDDEGKEDVPNLEENGKEDEEFSEVEISEDEGQKEEKENGKGKNANEEEANEDLFWRSKTRKINEFSDESSYTGETSEYSSTKSSKGCRRKKCGSQRDEKPRKGLLKMKPQTSQDIKKKVRRYEQEKQKLEDLEDFDEMDTTEDDNIDNGVDEEFDDEERNVGDITNTELTAVKKSSRGRSDYKRHAITNRDDHRYRQQLDKADHLVEKHEYDEAIRIFDWILSHNPDSPRAHFGRARAFDIRSEMESNPALLETAISEYQEVLDNDETPDALFKQAANRLIERARFSGALHRSLIAQRSLIDRYPEDIQLQTDFGMTFLMMGRIDEAKKVFTNILRANPYNGLAQAYYGYILKINGDLEQGVQYMSKGLQTTQQIIADPRFYYHLGDGLTRLGHIDDAYHVYEIGAKVGLFLSAYQRSLHNVEGLLARPWWTVDQTTYGRHLKNVERKWTIIKEEAMNLVKEHYNLFVAENEELTEGGDWKAYYLYRNGEEVNANCRRAEQTCDIVKNFRRATNGTKSYVKFSVMSSGARIWPHCGYTNCRLQAQLGLVIPSEARIRVANETRGWKTGRFIIFDDSFEHEMWFDGASASKNRVILVLDLWHPQIDAQQRVNYGNS</sequence>
<keyword evidence="5" id="KW-1133">Transmembrane helix</keyword>
<keyword evidence="5" id="KW-0812">Transmembrane</keyword>
<reference evidence="7 8" key="1">
    <citation type="submission" date="2024-08" db="EMBL/GenBank/DDBJ databases">
        <title>Gnathostoma spinigerum genome.</title>
        <authorList>
            <person name="Gonzalez-Bertolin B."/>
            <person name="Monzon S."/>
            <person name="Zaballos A."/>
            <person name="Jimenez P."/>
            <person name="Dekumyoy P."/>
            <person name="Varona S."/>
            <person name="Cuesta I."/>
            <person name="Sumanam S."/>
            <person name="Adisakwattana P."/>
            <person name="Gasser R.B."/>
            <person name="Hernandez-Gonzalez A."/>
            <person name="Young N.D."/>
            <person name="Perteguer M.J."/>
        </authorList>
    </citation>
    <scope>NUCLEOTIDE SEQUENCE [LARGE SCALE GENOMIC DNA]</scope>
    <source>
        <strain evidence="7">AL3</strain>
        <tissue evidence="7">Liver</tissue>
    </source>
</reference>
<feature type="compositionally biased region" description="Low complexity" evidence="4">
    <location>
        <begin position="341"/>
        <end position="357"/>
    </location>
</feature>
<dbReference type="Proteomes" id="UP001608902">
    <property type="component" value="Unassembled WGS sequence"/>
</dbReference>
<protein>
    <recommendedName>
        <fullName evidence="6">Aspartyl/asparaginy/proline hydroxylase domain-containing protein</fullName>
    </recommendedName>
</protein>
<dbReference type="PANTHER" id="PTHR12366">
    <property type="entry name" value="ASPARTYL/ASPARAGINYL BETA-HYDROXYLASE"/>
    <property type="match status" value="1"/>
</dbReference>
<dbReference type="EMBL" id="JBGFUD010000235">
    <property type="protein sequence ID" value="MFH4974056.1"/>
    <property type="molecule type" value="Genomic_DNA"/>
</dbReference>
<dbReference type="InterPro" id="IPR011990">
    <property type="entry name" value="TPR-like_helical_dom_sf"/>
</dbReference>
<evidence type="ECO:0000256" key="4">
    <source>
        <dbReference type="SAM" id="MobiDB-lite"/>
    </source>
</evidence>